<gene>
    <name evidence="4" type="primary">RvY_10002</name>
    <name evidence="4" type="synonym">RvY_10002.1</name>
    <name evidence="4" type="ORF">RvY_10002-1</name>
</gene>
<evidence type="ECO:0000259" key="3">
    <source>
        <dbReference type="Pfam" id="PF07859"/>
    </source>
</evidence>
<evidence type="ECO:0000313" key="4">
    <source>
        <dbReference type="EMBL" id="GAU98929.1"/>
    </source>
</evidence>
<feature type="domain" description="Hormone-sensitive lipase N-terminal" evidence="2">
    <location>
        <begin position="104"/>
        <end position="432"/>
    </location>
</feature>
<dbReference type="GO" id="GO:0019433">
    <property type="term" value="P:triglyceride catabolic process"/>
    <property type="evidence" value="ECO:0007669"/>
    <property type="project" value="TreeGrafter"/>
</dbReference>
<dbReference type="GO" id="GO:0004806">
    <property type="term" value="F:triacylglycerol lipase activity"/>
    <property type="evidence" value="ECO:0007669"/>
    <property type="project" value="TreeGrafter"/>
</dbReference>
<dbReference type="EMBL" id="BDGG01000005">
    <property type="protein sequence ID" value="GAU98929.1"/>
    <property type="molecule type" value="Genomic_DNA"/>
</dbReference>
<dbReference type="GO" id="GO:0008203">
    <property type="term" value="P:cholesterol metabolic process"/>
    <property type="evidence" value="ECO:0007669"/>
    <property type="project" value="InterPro"/>
</dbReference>
<proteinExistence type="predicted"/>
<feature type="domain" description="Alpha/beta hydrolase fold-3" evidence="3">
    <location>
        <begin position="756"/>
        <end position="828"/>
    </location>
</feature>
<evidence type="ECO:0000313" key="5">
    <source>
        <dbReference type="Proteomes" id="UP000186922"/>
    </source>
</evidence>
<evidence type="ECO:0000259" key="2">
    <source>
        <dbReference type="Pfam" id="PF06350"/>
    </source>
</evidence>
<dbReference type="STRING" id="947166.A0A1D1VBB8"/>
<dbReference type="Pfam" id="PF07859">
    <property type="entry name" value="Abhydrolase_3"/>
    <property type="match status" value="2"/>
</dbReference>
<accession>A0A1D1VBB8</accession>
<sequence>MEGLHQVIDYNLEACCKAAPQQMDRVRRVVSRVPTEDTRCLKMFRKAVDTILSFAFSRFASSTMDLSSFTSEAERTRCGVPEQAEHPPSTMKTSSASRSNLLYYLLSLGKDNASYYQGHISAASEPDERFLELTAVLRVMSVHIPEVEQSAARLAETAPLFDFPGVEGNGYRSLLQIVDACVVKLLEANVYMRNNREKFHFRVHSSLTDIRNYVEVLGTLRAMLKYTERMIDVEVAAGTHDLFPGNTSDDDNSDLLEDWLLRVETLDQTCFFGSCTAFHVCPSIRAALHTITTALATFAEKYQSLELENPGSGPEALKYLGSNLLASRKFIMDPELKAQALVTSTRELDITFCKAFWSVSESRFFEPVHWWMLPKADLNREILIEPESFTLPKIALNEGEMEEEVFIKPPSAHIGERPLMVRLLSTRIREGQLFIDANDTVKSYKLPSRVLPKSDYLLFHAHGGGFVAQSSKACDLYLREWADHLQIPILSVDYTLAPEGPYPRAVEETFYAYCWALRYAHKLGWTGKKIVLVGDSAGGNLVFGVAFQAFAQSIRMPDGILALYAPLFTRYTPSPSRVISLMDPLIPIGILTRCLAAYAGLPEHVVMEDAVTEADEPTGSDDSTPSGESQGSWDRMSPSELRGVEEMESIPDSASEDQLKLQFNDDKPVNSDSTRTSQNRFPFVIPSAQDILSFTKPVTSRVSHGIQRATNAANRSYSFVADTAESLLQSRPSPARQRSNSVVNPNAPWTKMVAPLKRYNFDKIAANDPLLSPLEADEVMLRALPAVCLIATHLDPFLDDSVEMAKALKKAGYAVQLDLLSNLPHGFLNFLLVSEEARQGNALTIRRLRSLFGLDEPVLH</sequence>
<comment type="caution">
    <text evidence="4">The sequence shown here is derived from an EMBL/GenBank/DDBJ whole genome shotgun (WGS) entry which is preliminary data.</text>
</comment>
<feature type="compositionally biased region" description="Polar residues" evidence="1">
    <location>
        <begin position="620"/>
        <end position="632"/>
    </location>
</feature>
<dbReference type="Pfam" id="PF06350">
    <property type="entry name" value="HSL_N"/>
    <property type="match status" value="1"/>
</dbReference>
<keyword evidence="5" id="KW-1185">Reference proteome</keyword>
<protein>
    <recommendedName>
        <fullName evidence="6">Hormone-sensitive lipase</fullName>
    </recommendedName>
</protein>
<feature type="compositionally biased region" description="Basic and acidic residues" evidence="1">
    <location>
        <begin position="657"/>
        <end position="669"/>
    </location>
</feature>
<feature type="compositionally biased region" description="Polar residues" evidence="1">
    <location>
        <begin position="670"/>
        <end position="680"/>
    </location>
</feature>
<dbReference type="AlphaFoldDB" id="A0A1D1VBB8"/>
<dbReference type="GO" id="GO:0005829">
    <property type="term" value="C:cytosol"/>
    <property type="evidence" value="ECO:0007669"/>
    <property type="project" value="TreeGrafter"/>
</dbReference>
<organism evidence="4 5">
    <name type="scientific">Ramazzottius varieornatus</name>
    <name type="common">Water bear</name>
    <name type="synonym">Tardigrade</name>
    <dbReference type="NCBI Taxonomy" id="947166"/>
    <lineage>
        <taxon>Eukaryota</taxon>
        <taxon>Metazoa</taxon>
        <taxon>Ecdysozoa</taxon>
        <taxon>Tardigrada</taxon>
        <taxon>Eutardigrada</taxon>
        <taxon>Parachela</taxon>
        <taxon>Hypsibioidea</taxon>
        <taxon>Ramazzottiidae</taxon>
        <taxon>Ramazzottius</taxon>
    </lineage>
</organism>
<dbReference type="Proteomes" id="UP000186922">
    <property type="component" value="Unassembled WGS sequence"/>
</dbReference>
<dbReference type="SUPFAM" id="SSF53474">
    <property type="entry name" value="alpha/beta-Hydrolases"/>
    <property type="match status" value="1"/>
</dbReference>
<dbReference type="GO" id="GO:0004771">
    <property type="term" value="F:sterol ester esterase activity"/>
    <property type="evidence" value="ECO:0007669"/>
    <property type="project" value="TreeGrafter"/>
</dbReference>
<dbReference type="InterPro" id="IPR029058">
    <property type="entry name" value="AB_hydrolase_fold"/>
</dbReference>
<evidence type="ECO:0008006" key="6">
    <source>
        <dbReference type="Google" id="ProtNLM"/>
    </source>
</evidence>
<evidence type="ECO:0000256" key="1">
    <source>
        <dbReference type="SAM" id="MobiDB-lite"/>
    </source>
</evidence>
<reference evidence="4 5" key="1">
    <citation type="journal article" date="2016" name="Nat. Commun.">
        <title>Extremotolerant tardigrade genome and improved radiotolerance of human cultured cells by tardigrade-unique protein.</title>
        <authorList>
            <person name="Hashimoto T."/>
            <person name="Horikawa D.D."/>
            <person name="Saito Y."/>
            <person name="Kuwahara H."/>
            <person name="Kozuka-Hata H."/>
            <person name="Shin-I T."/>
            <person name="Minakuchi Y."/>
            <person name="Ohishi K."/>
            <person name="Motoyama A."/>
            <person name="Aizu T."/>
            <person name="Enomoto A."/>
            <person name="Kondo K."/>
            <person name="Tanaka S."/>
            <person name="Hara Y."/>
            <person name="Koshikawa S."/>
            <person name="Sagara H."/>
            <person name="Miura T."/>
            <person name="Yokobori S."/>
            <person name="Miyagawa K."/>
            <person name="Suzuki Y."/>
            <person name="Kubo T."/>
            <person name="Oyama M."/>
            <person name="Kohara Y."/>
            <person name="Fujiyama A."/>
            <person name="Arakawa K."/>
            <person name="Katayama T."/>
            <person name="Toyoda A."/>
            <person name="Kunieda T."/>
        </authorList>
    </citation>
    <scope>NUCLEOTIDE SEQUENCE [LARGE SCALE GENOMIC DNA]</scope>
    <source>
        <strain evidence="4 5">YOKOZUNA-1</strain>
    </source>
</reference>
<name>A0A1D1VBB8_RAMVA</name>
<dbReference type="PANTHER" id="PTHR23025">
    <property type="entry name" value="TRIACYLGLYCEROL LIPASE"/>
    <property type="match status" value="1"/>
</dbReference>
<dbReference type="InterPro" id="IPR010468">
    <property type="entry name" value="HSL_N"/>
</dbReference>
<dbReference type="InterPro" id="IPR013094">
    <property type="entry name" value="AB_hydrolase_3"/>
</dbReference>
<dbReference type="PANTHER" id="PTHR23025:SF3">
    <property type="entry name" value="HORMONE-SENSITIVE LIPASE"/>
    <property type="match status" value="1"/>
</dbReference>
<feature type="region of interest" description="Disordered" evidence="1">
    <location>
        <begin position="612"/>
        <end position="680"/>
    </location>
</feature>
<dbReference type="OrthoDB" id="408631at2759"/>
<dbReference type="Gene3D" id="3.40.50.1820">
    <property type="entry name" value="alpha/beta hydrolase"/>
    <property type="match status" value="2"/>
</dbReference>
<feature type="domain" description="Alpha/beta hydrolase fold-3" evidence="3">
    <location>
        <begin position="459"/>
        <end position="599"/>
    </location>
</feature>